<reference evidence="2 3" key="1">
    <citation type="journal article" date="2018" name="Elife">
        <title>Discovery and characterization of a prevalent human gut bacterial enzyme sufficient for the inactivation of a family of plant toxins.</title>
        <authorList>
            <person name="Koppel N."/>
            <person name="Bisanz J.E."/>
            <person name="Pandelia M.E."/>
            <person name="Turnbaugh P.J."/>
            <person name="Balskus E.P."/>
        </authorList>
    </citation>
    <scope>NUCLEOTIDE SEQUENCE [LARGE SCALE GENOMIC DNA]</scope>
    <source>
        <strain evidence="2 3">OB21 GAM 11</strain>
    </source>
</reference>
<dbReference type="SUPFAM" id="SSF52266">
    <property type="entry name" value="SGNH hydrolase"/>
    <property type="match status" value="1"/>
</dbReference>
<name>A0A369NYF8_9ACTN</name>
<keyword evidence="1" id="KW-1133">Transmembrane helix</keyword>
<dbReference type="Gene3D" id="3.40.50.1110">
    <property type="entry name" value="SGNH hydrolase"/>
    <property type="match status" value="1"/>
</dbReference>
<dbReference type="Proteomes" id="UP000253805">
    <property type="component" value="Unassembled WGS sequence"/>
</dbReference>
<keyword evidence="1" id="KW-0812">Transmembrane</keyword>
<comment type="caution">
    <text evidence="2">The sequence shown here is derived from an EMBL/GenBank/DDBJ whole genome shotgun (WGS) entry which is preliminary data.</text>
</comment>
<evidence type="ECO:0000313" key="3">
    <source>
        <dbReference type="Proteomes" id="UP000253805"/>
    </source>
</evidence>
<feature type="transmembrane region" description="Helical" evidence="1">
    <location>
        <begin position="47"/>
        <end position="64"/>
    </location>
</feature>
<evidence type="ECO:0000313" key="2">
    <source>
        <dbReference type="EMBL" id="RDC42590.1"/>
    </source>
</evidence>
<dbReference type="EMBL" id="PPUT01000027">
    <property type="protein sequence ID" value="RDC42590.1"/>
    <property type="molecule type" value="Genomic_DNA"/>
</dbReference>
<gene>
    <name evidence="2" type="ORF">C1850_09480</name>
</gene>
<dbReference type="RefSeq" id="WP_114549503.1">
    <property type="nucleotide sequence ID" value="NZ_PPUT01000027.1"/>
</dbReference>
<evidence type="ECO:0000256" key="1">
    <source>
        <dbReference type="SAM" id="Phobius"/>
    </source>
</evidence>
<dbReference type="AlphaFoldDB" id="A0A369NYF8"/>
<sequence>MEEKRDTENLIASDTAAAPITPMEEVDVPAAATPLGRSRVRSLARSAGALLAFAMVGLLVLYGASRVFEPKNNGGVGGLNAAHQAAEAFLGEPENSLDALFIGDSETYSALSPVEIWKDAGIPSYTCAIGKQYLTYSKSLLNRALAVQNPKVVMIEGNSLFRPFDEQKLVKTAVKDAFPIFERHDRWKALTPEDFVAAPENTWVDDMKGFRLKWGIRPADASKYMASDERVQEVPELTMTVLRQMADACHADGAQMVLIATPSTKNWSQARHNGMVKVAEELGIDWIDLNTGDDEVAIDWDTDTRDYGDHLNYYGATKASRAVADILRDRYGLQDHRADGGDTYRHWNRAVRAYERQIEEAEHFNATCLAPLGSDLRATLPLEG</sequence>
<evidence type="ECO:0008006" key="4">
    <source>
        <dbReference type="Google" id="ProtNLM"/>
    </source>
</evidence>
<accession>A0A369NYF8</accession>
<dbReference type="InterPro" id="IPR036514">
    <property type="entry name" value="SGNH_hydro_sf"/>
</dbReference>
<proteinExistence type="predicted"/>
<organism evidence="2 3">
    <name type="scientific">Adlercreutzia equolifaciens subsp. celatus</name>
    <dbReference type="NCBI Taxonomy" id="394340"/>
    <lineage>
        <taxon>Bacteria</taxon>
        <taxon>Bacillati</taxon>
        <taxon>Actinomycetota</taxon>
        <taxon>Coriobacteriia</taxon>
        <taxon>Eggerthellales</taxon>
        <taxon>Eggerthellaceae</taxon>
        <taxon>Adlercreutzia</taxon>
    </lineage>
</organism>
<keyword evidence="1" id="KW-0472">Membrane</keyword>
<protein>
    <recommendedName>
        <fullName evidence="4">SGNH/GDSL hydrolase family protein</fullName>
    </recommendedName>
</protein>